<reference evidence="9 10" key="1">
    <citation type="submission" date="2012-04" db="EMBL/GenBank/DDBJ databases">
        <title>The Genome Sequence of Loa loa.</title>
        <authorList>
            <consortium name="The Broad Institute Genome Sequencing Platform"/>
            <consortium name="Broad Institute Genome Sequencing Center for Infectious Disease"/>
            <person name="Nutman T.B."/>
            <person name="Fink D.L."/>
            <person name="Russ C."/>
            <person name="Young S."/>
            <person name="Zeng Q."/>
            <person name="Gargeya S."/>
            <person name="Alvarado L."/>
            <person name="Berlin A."/>
            <person name="Chapman S.B."/>
            <person name="Chen Z."/>
            <person name="Freedman E."/>
            <person name="Gellesch M."/>
            <person name="Goldberg J."/>
            <person name="Griggs A."/>
            <person name="Gujja S."/>
            <person name="Heilman E.R."/>
            <person name="Heiman D."/>
            <person name="Howarth C."/>
            <person name="Mehta T."/>
            <person name="Neiman D."/>
            <person name="Pearson M."/>
            <person name="Roberts A."/>
            <person name="Saif S."/>
            <person name="Shea T."/>
            <person name="Shenoy N."/>
            <person name="Sisk P."/>
            <person name="Stolte C."/>
            <person name="Sykes S."/>
            <person name="White J."/>
            <person name="Yandava C."/>
            <person name="Haas B."/>
            <person name="Henn M.R."/>
            <person name="Nusbaum C."/>
            <person name="Birren B."/>
        </authorList>
    </citation>
    <scope>NUCLEOTIDE SEQUENCE [LARGE SCALE GENOMIC DNA]</scope>
</reference>
<dbReference type="GO" id="GO:0005634">
    <property type="term" value="C:nucleus"/>
    <property type="evidence" value="ECO:0007669"/>
    <property type="project" value="TreeGrafter"/>
</dbReference>
<dbReference type="OMA" id="QKMHAIL"/>
<dbReference type="PROSITE" id="PS50011">
    <property type="entry name" value="PROTEIN_KINASE_DOM"/>
    <property type="match status" value="1"/>
</dbReference>
<evidence type="ECO:0000256" key="5">
    <source>
        <dbReference type="ARBA" id="ARBA00022840"/>
    </source>
</evidence>
<dbReference type="FunFam" id="3.30.200.20:FF:000131">
    <property type="entry name" value="Dual specificity protein kinase TTK"/>
    <property type="match status" value="1"/>
</dbReference>
<feature type="region of interest" description="Disordered" evidence="7">
    <location>
        <begin position="1"/>
        <end position="60"/>
    </location>
</feature>
<feature type="compositionally biased region" description="Polar residues" evidence="7">
    <location>
        <begin position="44"/>
        <end position="58"/>
    </location>
</feature>
<dbReference type="InterPro" id="IPR011009">
    <property type="entry name" value="Kinase-like_dom_sf"/>
</dbReference>
<dbReference type="CDD" id="cd14131">
    <property type="entry name" value="PKc_Mps1"/>
    <property type="match status" value="1"/>
</dbReference>
<keyword evidence="10" id="KW-1185">Reference proteome</keyword>
<dbReference type="PROSITE" id="PS00108">
    <property type="entry name" value="PROTEIN_KINASE_ST"/>
    <property type="match status" value="1"/>
</dbReference>
<dbReference type="CTD" id="9937629"/>
<dbReference type="InterPro" id="IPR008271">
    <property type="entry name" value="Ser/Thr_kinase_AS"/>
</dbReference>
<dbReference type="eggNOG" id="KOG0596">
    <property type="taxonomic scope" value="Eukaryota"/>
</dbReference>
<dbReference type="OrthoDB" id="20524at2759"/>
<dbReference type="SMART" id="SM00220">
    <property type="entry name" value="S_TKc"/>
    <property type="match status" value="1"/>
</dbReference>
<dbReference type="PROSITE" id="PS00107">
    <property type="entry name" value="PROTEIN_KINASE_ATP"/>
    <property type="match status" value="1"/>
</dbReference>
<evidence type="ECO:0000256" key="1">
    <source>
        <dbReference type="ARBA" id="ARBA00022527"/>
    </source>
</evidence>
<dbReference type="KEGG" id="loa:LOAG_00261"/>
<dbReference type="Gene3D" id="1.10.510.10">
    <property type="entry name" value="Transferase(Phosphotransferase) domain 1"/>
    <property type="match status" value="1"/>
</dbReference>
<dbReference type="PANTHER" id="PTHR22974:SF21">
    <property type="entry name" value="DUAL SPECIFICITY PROTEIN KINASE TTK"/>
    <property type="match status" value="1"/>
</dbReference>
<gene>
    <name evidence="9 11" type="ORF">LOAG_00261</name>
</gene>
<evidence type="ECO:0000256" key="3">
    <source>
        <dbReference type="ARBA" id="ARBA00022741"/>
    </source>
</evidence>
<feature type="region of interest" description="Disordered" evidence="7">
    <location>
        <begin position="130"/>
        <end position="177"/>
    </location>
</feature>
<reference evidence="11" key="2">
    <citation type="submission" date="2016-11" db="UniProtKB">
        <authorList>
            <consortium name="WormBaseParasite"/>
        </authorList>
    </citation>
    <scope>IDENTIFICATION</scope>
</reference>
<evidence type="ECO:0000256" key="7">
    <source>
        <dbReference type="SAM" id="MobiDB-lite"/>
    </source>
</evidence>
<dbReference type="FunFam" id="1.10.510.10:FF:000224">
    <property type="entry name" value="serine/threonine-protein kinase mph1 isoform X1"/>
    <property type="match status" value="1"/>
</dbReference>
<dbReference type="PANTHER" id="PTHR22974">
    <property type="entry name" value="MIXED LINEAGE PROTEIN KINASE"/>
    <property type="match status" value="1"/>
</dbReference>
<dbReference type="GO" id="GO:0004674">
    <property type="term" value="F:protein serine/threonine kinase activity"/>
    <property type="evidence" value="ECO:0007669"/>
    <property type="project" value="UniProtKB-KW"/>
</dbReference>
<dbReference type="GeneID" id="9937629"/>
<organism evidence="10 11">
    <name type="scientific">Loa loa</name>
    <name type="common">Eye worm</name>
    <name type="synonym">Filaria loa</name>
    <dbReference type="NCBI Taxonomy" id="7209"/>
    <lineage>
        <taxon>Eukaryota</taxon>
        <taxon>Metazoa</taxon>
        <taxon>Ecdysozoa</taxon>
        <taxon>Nematoda</taxon>
        <taxon>Chromadorea</taxon>
        <taxon>Rhabditida</taxon>
        <taxon>Spirurina</taxon>
        <taxon>Spiruromorpha</taxon>
        <taxon>Filarioidea</taxon>
        <taxon>Onchocercidae</taxon>
        <taxon>Loa</taxon>
    </lineage>
</organism>
<dbReference type="Proteomes" id="UP000095285">
    <property type="component" value="Unassembled WGS sequence"/>
</dbReference>
<dbReference type="InParanoid" id="A0A1I7VDC2"/>
<dbReference type="InterPro" id="IPR027084">
    <property type="entry name" value="Mps1_cat"/>
</dbReference>
<feature type="compositionally biased region" description="Basic and acidic residues" evidence="7">
    <location>
        <begin position="511"/>
        <end position="521"/>
    </location>
</feature>
<feature type="binding site" evidence="6">
    <location>
        <position position="224"/>
    </location>
    <ligand>
        <name>ATP</name>
        <dbReference type="ChEBI" id="CHEBI:30616"/>
    </ligand>
</feature>
<protein>
    <submittedName>
        <fullName evidence="9 11">TTK protein kinase</fullName>
    </submittedName>
</protein>
<accession>A0A1S0UBM1</accession>
<name>A0A1I7VDC2_LOALO</name>
<sequence length="521" mass="58335">MSTSDLRERLRKLAERTARELQASQKKKEQGDQSAQSDGDKENSILTAPTNTRMTRTAPTKLLKNTDMVKTPSIPELAIQDSSQKPNVSIVPCTSTVSSAKTGTSSGMPIESVITAPKSPDQIEEAYNPVIRSNRSVSRSAEKDKKKRTASAHVEQSAGPNGDGVATSAVHALRRSESASSSRSNRCICVNSHSYVVIDLLGKGGSSKVYQVLDERQKKLRAVKCVDLSEADYSCRSAYLNEIKLLLSLKDTGCVVEMFDYELHGDFLYVVMEKGDTDLATFLKTRRNQIDDIFIRFYWSEMLKCVHTIHEKGIVHSDLKPANFLLVGGNLKLIDFGIASAIPTNKTSVMKDTQMGTLSYMPPEAIVGSNASVHDGKEIYKVRKKCDVWALGCILYNMVYGHTPYQMWTNPIQKMHAILNKPIIFEKIEDADLMDVLKRCLTRDPDQRSTVEELQKHPYLTSKVRKCMDESILPQDDNDLMKVAEDLRNCTPRTSARKLRDLMQRRGPKTTRKDLVTSKFT</sequence>
<keyword evidence="2" id="KW-0808">Transferase</keyword>
<dbReference type="Pfam" id="PF00069">
    <property type="entry name" value="Pkinase"/>
    <property type="match status" value="1"/>
</dbReference>
<feature type="region of interest" description="Disordered" evidence="7">
    <location>
        <begin position="495"/>
        <end position="521"/>
    </location>
</feature>
<dbReference type="GO" id="GO:0033316">
    <property type="term" value="P:meiotic spindle assembly checkpoint signaling"/>
    <property type="evidence" value="ECO:0007669"/>
    <property type="project" value="TreeGrafter"/>
</dbReference>
<dbReference type="WBParaSite" id="EN70_126">
    <property type="protein sequence ID" value="EN70_126"/>
    <property type="gene ID" value="EN70_126"/>
</dbReference>
<dbReference type="GO" id="GO:0000776">
    <property type="term" value="C:kinetochore"/>
    <property type="evidence" value="ECO:0007669"/>
    <property type="project" value="TreeGrafter"/>
</dbReference>
<dbReference type="InterPro" id="IPR000719">
    <property type="entry name" value="Prot_kinase_dom"/>
</dbReference>
<evidence type="ECO:0000313" key="11">
    <source>
        <dbReference type="WBParaSite" id="EN70_126"/>
    </source>
</evidence>
<proteinExistence type="predicted"/>
<dbReference type="GO" id="GO:0007094">
    <property type="term" value="P:mitotic spindle assembly checkpoint signaling"/>
    <property type="evidence" value="ECO:0007669"/>
    <property type="project" value="TreeGrafter"/>
</dbReference>
<dbReference type="GO" id="GO:0005524">
    <property type="term" value="F:ATP binding"/>
    <property type="evidence" value="ECO:0007669"/>
    <property type="project" value="UniProtKB-UniRule"/>
</dbReference>
<keyword evidence="3 6" id="KW-0547">Nucleotide-binding</keyword>
<dbReference type="AlphaFoldDB" id="A0A1I7VDC2"/>
<evidence type="ECO:0000256" key="2">
    <source>
        <dbReference type="ARBA" id="ARBA00022679"/>
    </source>
</evidence>
<dbReference type="InterPro" id="IPR017441">
    <property type="entry name" value="Protein_kinase_ATP_BS"/>
</dbReference>
<keyword evidence="5 6" id="KW-0067">ATP-binding</keyword>
<dbReference type="STRING" id="7209.A0A1I7VDC2"/>
<dbReference type="GO" id="GO:0034501">
    <property type="term" value="P:protein localization to kinetochore"/>
    <property type="evidence" value="ECO:0007669"/>
    <property type="project" value="TreeGrafter"/>
</dbReference>
<evidence type="ECO:0000256" key="4">
    <source>
        <dbReference type="ARBA" id="ARBA00022777"/>
    </source>
</evidence>
<evidence type="ECO:0000313" key="10">
    <source>
        <dbReference type="Proteomes" id="UP000095285"/>
    </source>
</evidence>
<dbReference type="Gene3D" id="3.30.200.20">
    <property type="entry name" value="Phosphorylase Kinase, domain 1"/>
    <property type="match status" value="1"/>
</dbReference>
<accession>A0A1I7VDC2</accession>
<feature type="compositionally biased region" description="Basic and acidic residues" evidence="7">
    <location>
        <begin position="1"/>
        <end position="19"/>
    </location>
</feature>
<dbReference type="GO" id="GO:0004712">
    <property type="term" value="F:protein serine/threonine/tyrosine kinase activity"/>
    <property type="evidence" value="ECO:0007669"/>
    <property type="project" value="TreeGrafter"/>
</dbReference>
<evidence type="ECO:0000259" key="8">
    <source>
        <dbReference type="PROSITE" id="PS50011"/>
    </source>
</evidence>
<keyword evidence="4 9" id="KW-0418">Kinase</keyword>
<keyword evidence="1" id="KW-0723">Serine/threonine-protein kinase</keyword>
<evidence type="ECO:0000256" key="6">
    <source>
        <dbReference type="PROSITE-ProRule" id="PRU10141"/>
    </source>
</evidence>
<dbReference type="EMBL" id="JH712066">
    <property type="protein sequence ID" value="EFO28233.1"/>
    <property type="molecule type" value="Genomic_DNA"/>
</dbReference>
<dbReference type="SUPFAM" id="SSF56112">
    <property type="entry name" value="Protein kinase-like (PK-like)"/>
    <property type="match status" value="1"/>
</dbReference>
<dbReference type="GO" id="GO:0098813">
    <property type="term" value="P:nuclear chromosome segregation"/>
    <property type="evidence" value="ECO:0007669"/>
    <property type="project" value="UniProtKB-ARBA"/>
</dbReference>
<feature type="domain" description="Protein kinase" evidence="8">
    <location>
        <begin position="195"/>
        <end position="460"/>
    </location>
</feature>
<dbReference type="RefSeq" id="XP_003135849.1">
    <property type="nucleotide sequence ID" value="XM_003135801.1"/>
</dbReference>
<evidence type="ECO:0000313" key="9">
    <source>
        <dbReference type="EMBL" id="EFO28233.1"/>
    </source>
</evidence>